<dbReference type="Proteomes" id="UP000597341">
    <property type="component" value="Unassembled WGS sequence"/>
</dbReference>
<dbReference type="RefSeq" id="WP_191277845.1">
    <property type="nucleotide sequence ID" value="NZ_BNAD01000001.1"/>
</dbReference>
<gene>
    <name evidence="1" type="ORF">GCM10011376_06000</name>
</gene>
<sequence>MNDDDQSIGRIAVPCGRLSCKEPVIQELGRGRRKEYCSDTCRRAADRDYKRAKGYVEFYADYLTRSQHEVAAYGRKAEAGALTPEHLAALETTARVAFARAEALAEVGVAPERAAAELSALVAAVRPLLSGGVGFTSRSA</sequence>
<proteinExistence type="predicted"/>
<name>A0ABQ3HJC9_9ACTN</name>
<keyword evidence="2" id="KW-1185">Reference proteome</keyword>
<dbReference type="EMBL" id="BNAD01000001">
    <property type="protein sequence ID" value="GHE15849.1"/>
    <property type="molecule type" value="Genomic_DNA"/>
</dbReference>
<comment type="caution">
    <text evidence="1">The sequence shown here is derived from an EMBL/GenBank/DDBJ whole genome shotgun (WGS) entry which is preliminary data.</text>
</comment>
<organism evidence="1 2">
    <name type="scientific">Nocardioides flavus</name>
    <name type="common">ex Wang et al. 2016</name>
    <dbReference type="NCBI Taxonomy" id="2058780"/>
    <lineage>
        <taxon>Bacteria</taxon>
        <taxon>Bacillati</taxon>
        <taxon>Actinomycetota</taxon>
        <taxon>Actinomycetes</taxon>
        <taxon>Propionibacteriales</taxon>
        <taxon>Nocardioidaceae</taxon>
        <taxon>Nocardioides</taxon>
    </lineage>
</organism>
<evidence type="ECO:0000313" key="2">
    <source>
        <dbReference type="Proteomes" id="UP000597341"/>
    </source>
</evidence>
<reference evidence="2" key="1">
    <citation type="journal article" date="2019" name="Int. J. Syst. Evol. Microbiol.">
        <title>The Global Catalogue of Microorganisms (GCM) 10K type strain sequencing project: providing services to taxonomists for standard genome sequencing and annotation.</title>
        <authorList>
            <consortium name="The Broad Institute Genomics Platform"/>
            <consortium name="The Broad Institute Genome Sequencing Center for Infectious Disease"/>
            <person name="Wu L."/>
            <person name="Ma J."/>
        </authorList>
    </citation>
    <scope>NUCLEOTIDE SEQUENCE [LARGE SCALE GENOMIC DNA]</scope>
    <source>
        <strain evidence="2">CGMCC 1.12791</strain>
    </source>
</reference>
<accession>A0ABQ3HJC9</accession>
<evidence type="ECO:0000313" key="1">
    <source>
        <dbReference type="EMBL" id="GHE15849.1"/>
    </source>
</evidence>
<protein>
    <submittedName>
        <fullName evidence="1">Uncharacterized protein</fullName>
    </submittedName>
</protein>